<keyword evidence="6" id="KW-1185">Reference proteome</keyword>
<dbReference type="Gene3D" id="3.40.1490.10">
    <property type="entry name" value="Bit1"/>
    <property type="match status" value="1"/>
</dbReference>
<dbReference type="InterPro" id="IPR042237">
    <property type="entry name" value="PTRHD1"/>
</dbReference>
<feature type="signal peptide" evidence="4">
    <location>
        <begin position="1"/>
        <end position="30"/>
    </location>
</feature>
<dbReference type="SUPFAM" id="SSF102462">
    <property type="entry name" value="Peptidyl-tRNA hydrolase II"/>
    <property type="match status" value="1"/>
</dbReference>
<gene>
    <name evidence="5" type="ORF">VaNZ11_006341</name>
</gene>
<evidence type="ECO:0000313" key="6">
    <source>
        <dbReference type="Proteomes" id="UP001165090"/>
    </source>
</evidence>
<sequence length="222" mass="24732">IDSFKRKGFITGLFSMIVVGAAAGARCVHAKACRTVGAPFTTNKYLRFSIRLYKKIFIMTNSPDGSLAQRREITSESVAAGQPAEPAQVTQEIPSASQQDFLVQYVVIRKDLWGSLRWPLGSVVAQACHASSAAMWMYRTEEATQQYLAPENIEHMRKVVLEVKDEAQLRKLSEQLAQGGIGHKLWVEQPEDFPTCLATRPYAKSQVAPYFKKLQLSKAPIV</sequence>
<evidence type="ECO:0000256" key="3">
    <source>
        <dbReference type="ARBA" id="ARBA00048707"/>
    </source>
</evidence>
<organism evidence="5 6">
    <name type="scientific">Volvox africanus</name>
    <dbReference type="NCBI Taxonomy" id="51714"/>
    <lineage>
        <taxon>Eukaryota</taxon>
        <taxon>Viridiplantae</taxon>
        <taxon>Chlorophyta</taxon>
        <taxon>core chlorophytes</taxon>
        <taxon>Chlorophyceae</taxon>
        <taxon>CS clade</taxon>
        <taxon>Chlamydomonadales</taxon>
        <taxon>Volvocaceae</taxon>
        <taxon>Volvox</taxon>
    </lineage>
</organism>
<proteinExistence type="predicted"/>
<evidence type="ECO:0000256" key="1">
    <source>
        <dbReference type="ARBA" id="ARBA00013260"/>
    </source>
</evidence>
<dbReference type="PANTHER" id="PTHR46194">
    <property type="entry name" value="PEPTIDYL-TRNA HYDROLASE PTRHD1-RELATED"/>
    <property type="match status" value="1"/>
</dbReference>
<accession>A0ABQ5S153</accession>
<evidence type="ECO:0000313" key="5">
    <source>
        <dbReference type="EMBL" id="GLI63386.1"/>
    </source>
</evidence>
<feature type="chain" id="PRO_5046418281" description="peptidyl-tRNA hydrolase" evidence="4">
    <location>
        <begin position="31"/>
        <end position="222"/>
    </location>
</feature>
<keyword evidence="2" id="KW-0378">Hydrolase</keyword>
<protein>
    <recommendedName>
        <fullName evidence="1">peptidyl-tRNA hydrolase</fullName>
        <ecNumber evidence="1">3.1.1.29</ecNumber>
    </recommendedName>
</protein>
<dbReference type="Pfam" id="PF01981">
    <property type="entry name" value="PTH2"/>
    <property type="match status" value="1"/>
</dbReference>
<evidence type="ECO:0000256" key="2">
    <source>
        <dbReference type="ARBA" id="ARBA00022801"/>
    </source>
</evidence>
<reference evidence="5 6" key="1">
    <citation type="journal article" date="2023" name="IScience">
        <title>Expanded male sex-determining region conserved during the evolution of homothallism in the green alga Volvox.</title>
        <authorList>
            <person name="Yamamoto K."/>
            <person name="Matsuzaki R."/>
            <person name="Mahakham W."/>
            <person name="Heman W."/>
            <person name="Sekimoto H."/>
            <person name="Kawachi M."/>
            <person name="Minakuchi Y."/>
            <person name="Toyoda A."/>
            <person name="Nozaki H."/>
        </authorList>
    </citation>
    <scope>NUCLEOTIDE SEQUENCE [LARGE SCALE GENOMIC DNA]</scope>
    <source>
        <strain evidence="5 6">NIES-4468</strain>
    </source>
</reference>
<keyword evidence="4" id="KW-0732">Signal</keyword>
<feature type="non-terminal residue" evidence="5">
    <location>
        <position position="1"/>
    </location>
</feature>
<name>A0ABQ5S153_9CHLO</name>
<comment type="catalytic activity">
    <reaction evidence="3">
        <text>an N-acyl-L-alpha-aminoacyl-tRNA + H2O = an N-acyl-L-amino acid + a tRNA + H(+)</text>
        <dbReference type="Rhea" id="RHEA:54448"/>
        <dbReference type="Rhea" id="RHEA-COMP:10123"/>
        <dbReference type="Rhea" id="RHEA-COMP:13883"/>
        <dbReference type="ChEBI" id="CHEBI:15377"/>
        <dbReference type="ChEBI" id="CHEBI:15378"/>
        <dbReference type="ChEBI" id="CHEBI:59874"/>
        <dbReference type="ChEBI" id="CHEBI:78442"/>
        <dbReference type="ChEBI" id="CHEBI:138191"/>
        <dbReference type="EC" id="3.1.1.29"/>
    </reaction>
</comment>
<dbReference type="InterPro" id="IPR023476">
    <property type="entry name" value="Pep_tRNA_hydro_II_dom_sf"/>
</dbReference>
<dbReference type="InterPro" id="IPR002833">
    <property type="entry name" value="PTH2"/>
</dbReference>
<comment type="caution">
    <text evidence="5">The sequence shown here is derived from an EMBL/GenBank/DDBJ whole genome shotgun (WGS) entry which is preliminary data.</text>
</comment>
<dbReference type="EC" id="3.1.1.29" evidence="1"/>
<dbReference type="EMBL" id="BSDZ01000015">
    <property type="protein sequence ID" value="GLI63386.1"/>
    <property type="molecule type" value="Genomic_DNA"/>
</dbReference>
<dbReference type="Proteomes" id="UP001165090">
    <property type="component" value="Unassembled WGS sequence"/>
</dbReference>
<dbReference type="PANTHER" id="PTHR46194:SF1">
    <property type="entry name" value="PEPTIDYL-TRNA HYDROLASE PTRHD1-RELATED"/>
    <property type="match status" value="1"/>
</dbReference>
<dbReference type="CDD" id="cd02429">
    <property type="entry name" value="PTH2_like"/>
    <property type="match status" value="1"/>
</dbReference>
<evidence type="ECO:0000256" key="4">
    <source>
        <dbReference type="SAM" id="SignalP"/>
    </source>
</evidence>